<evidence type="ECO:0000256" key="3">
    <source>
        <dbReference type="ARBA" id="ARBA00022679"/>
    </source>
</evidence>
<keyword evidence="6 7" id="KW-0067">ATP-binding</keyword>
<dbReference type="Proteomes" id="UP000054937">
    <property type="component" value="Unassembled WGS sequence"/>
</dbReference>
<keyword evidence="3" id="KW-0808">Transferase</keyword>
<evidence type="ECO:0000256" key="7">
    <source>
        <dbReference type="PROSITE-ProRule" id="PRU10141"/>
    </source>
</evidence>
<feature type="compositionally biased region" description="Low complexity" evidence="9">
    <location>
        <begin position="8"/>
        <end position="20"/>
    </location>
</feature>
<dbReference type="OrthoDB" id="311852at2759"/>
<dbReference type="InterPro" id="IPR017441">
    <property type="entry name" value="Protein_kinase_ATP_BS"/>
</dbReference>
<protein>
    <submittedName>
        <fullName evidence="11">Protein kinase-like domain</fullName>
    </submittedName>
</protein>
<reference evidence="11 12" key="1">
    <citation type="journal article" date="2015" name="Sci. Rep.">
        <title>Genome of the facultative scuticociliatosis pathogen Pseudocohnilembus persalinus provides insight into its virulence through horizontal gene transfer.</title>
        <authorList>
            <person name="Xiong J."/>
            <person name="Wang G."/>
            <person name="Cheng J."/>
            <person name="Tian M."/>
            <person name="Pan X."/>
            <person name="Warren A."/>
            <person name="Jiang C."/>
            <person name="Yuan D."/>
            <person name="Miao W."/>
        </authorList>
    </citation>
    <scope>NUCLEOTIDE SEQUENCE [LARGE SCALE GENOMIC DNA]</scope>
    <source>
        <strain evidence="11">36N120E</strain>
    </source>
</reference>
<evidence type="ECO:0000313" key="11">
    <source>
        <dbReference type="EMBL" id="KRX08863.1"/>
    </source>
</evidence>
<dbReference type="PROSITE" id="PS00108">
    <property type="entry name" value="PROTEIN_KINASE_ST"/>
    <property type="match status" value="1"/>
</dbReference>
<dbReference type="FunFam" id="1.10.510.10:FF:000571">
    <property type="entry name" value="Maternal embryonic leucine zipper kinase"/>
    <property type="match status" value="1"/>
</dbReference>
<keyword evidence="12" id="KW-1185">Reference proteome</keyword>
<feature type="binding site" evidence="7">
    <location>
        <position position="64"/>
    </location>
    <ligand>
        <name>ATP</name>
        <dbReference type="ChEBI" id="CHEBI:30616"/>
    </ligand>
</feature>
<keyword evidence="2 8" id="KW-0723">Serine/threonine-protein kinase</keyword>
<evidence type="ECO:0000256" key="4">
    <source>
        <dbReference type="ARBA" id="ARBA00022741"/>
    </source>
</evidence>
<feature type="domain" description="Protein kinase" evidence="10">
    <location>
        <begin position="35"/>
        <end position="287"/>
    </location>
</feature>
<dbReference type="PANTHER" id="PTHR24346">
    <property type="entry name" value="MAP/MICROTUBULE AFFINITY-REGULATING KINASE"/>
    <property type="match status" value="1"/>
</dbReference>
<dbReference type="Gene3D" id="1.10.510.10">
    <property type="entry name" value="Transferase(Phosphotransferase) domain 1"/>
    <property type="match status" value="1"/>
</dbReference>
<evidence type="ECO:0000256" key="9">
    <source>
        <dbReference type="SAM" id="MobiDB-lite"/>
    </source>
</evidence>
<dbReference type="PROSITE" id="PS50011">
    <property type="entry name" value="PROTEIN_KINASE_DOM"/>
    <property type="match status" value="1"/>
</dbReference>
<dbReference type="SMART" id="SM00220">
    <property type="entry name" value="S_TKc"/>
    <property type="match status" value="1"/>
</dbReference>
<evidence type="ECO:0000259" key="10">
    <source>
        <dbReference type="PROSITE" id="PS50011"/>
    </source>
</evidence>
<dbReference type="PROSITE" id="PS00107">
    <property type="entry name" value="PROTEIN_KINASE_ATP"/>
    <property type="match status" value="1"/>
</dbReference>
<name>A0A0V0R2X2_PSEPJ</name>
<dbReference type="EMBL" id="LDAU01000057">
    <property type="protein sequence ID" value="KRX08863.1"/>
    <property type="molecule type" value="Genomic_DNA"/>
</dbReference>
<evidence type="ECO:0000256" key="6">
    <source>
        <dbReference type="ARBA" id="ARBA00022840"/>
    </source>
</evidence>
<evidence type="ECO:0000256" key="2">
    <source>
        <dbReference type="ARBA" id="ARBA00022527"/>
    </source>
</evidence>
<proteinExistence type="inferred from homology"/>
<comment type="caution">
    <text evidence="11">The sequence shown here is derived from an EMBL/GenBank/DDBJ whole genome shotgun (WGS) entry which is preliminary data.</text>
</comment>
<dbReference type="Pfam" id="PF00069">
    <property type="entry name" value="Pkinase"/>
    <property type="match status" value="1"/>
</dbReference>
<keyword evidence="4 7" id="KW-0547">Nucleotide-binding</keyword>
<dbReference type="GO" id="GO:0035556">
    <property type="term" value="P:intracellular signal transduction"/>
    <property type="evidence" value="ECO:0007669"/>
    <property type="project" value="TreeGrafter"/>
</dbReference>
<dbReference type="GO" id="GO:0004674">
    <property type="term" value="F:protein serine/threonine kinase activity"/>
    <property type="evidence" value="ECO:0007669"/>
    <property type="project" value="UniProtKB-KW"/>
</dbReference>
<accession>A0A0V0R2X2</accession>
<organism evidence="11 12">
    <name type="scientific">Pseudocohnilembus persalinus</name>
    <name type="common">Ciliate</name>
    <dbReference type="NCBI Taxonomy" id="266149"/>
    <lineage>
        <taxon>Eukaryota</taxon>
        <taxon>Sar</taxon>
        <taxon>Alveolata</taxon>
        <taxon>Ciliophora</taxon>
        <taxon>Intramacronucleata</taxon>
        <taxon>Oligohymenophorea</taxon>
        <taxon>Scuticociliatia</taxon>
        <taxon>Philasterida</taxon>
        <taxon>Pseudocohnilembidae</taxon>
        <taxon>Pseudocohnilembus</taxon>
    </lineage>
</organism>
<comment type="subunit">
    <text evidence="1">Monomer.</text>
</comment>
<dbReference type="InterPro" id="IPR011009">
    <property type="entry name" value="Kinase-like_dom_sf"/>
</dbReference>
<dbReference type="SUPFAM" id="SSF56112">
    <property type="entry name" value="Protein kinase-like (PK-like)"/>
    <property type="match status" value="1"/>
</dbReference>
<dbReference type="AlphaFoldDB" id="A0A0V0R2X2"/>
<dbReference type="GO" id="GO:0005524">
    <property type="term" value="F:ATP binding"/>
    <property type="evidence" value="ECO:0007669"/>
    <property type="project" value="UniProtKB-UniRule"/>
</dbReference>
<sequence>MQQQTLYQNENNINSQQQQQAGGRSGKQILKIEHYILNQTLGVGATGKVRRAKHDTTGLNVAIKIINKKKMKYSKMNAKIKREIRLLRYFTHQNIVRLYEVLDTNTDIFVVTEYISGGDLFDVIAQRGRLSEPDARHYLRQIITGVEYCHQNLVAHRDLKPENILIDETNTIKIADFGLSNLMKDGKYLKTSCGSPNYAAPEVISGKLYCGTEVDTWSVGVILFALLAGYLPFDEEVIPALFKKIREADYVMPDFFSPQAKDLINRMLQPDVSKRIKFNEIRLHPWIRQEIPFYIEIFNLLNNKRLASGLTQ</sequence>
<evidence type="ECO:0000256" key="1">
    <source>
        <dbReference type="ARBA" id="ARBA00011245"/>
    </source>
</evidence>
<gene>
    <name evidence="11" type="ORF">PPERSA_08967</name>
</gene>
<dbReference type="InParanoid" id="A0A0V0R2X2"/>
<evidence type="ECO:0000313" key="12">
    <source>
        <dbReference type="Proteomes" id="UP000054937"/>
    </source>
</evidence>
<dbReference type="PANTHER" id="PTHR24346:SF82">
    <property type="entry name" value="KP78A-RELATED"/>
    <property type="match status" value="1"/>
</dbReference>
<keyword evidence="5 11" id="KW-0418">Kinase</keyword>
<dbReference type="GO" id="GO:0005737">
    <property type="term" value="C:cytoplasm"/>
    <property type="evidence" value="ECO:0007669"/>
    <property type="project" value="TreeGrafter"/>
</dbReference>
<dbReference type="OMA" id="HAECKLD"/>
<dbReference type="InterPro" id="IPR008271">
    <property type="entry name" value="Ser/Thr_kinase_AS"/>
</dbReference>
<evidence type="ECO:0000256" key="8">
    <source>
        <dbReference type="RuleBase" id="RU000304"/>
    </source>
</evidence>
<feature type="region of interest" description="Disordered" evidence="9">
    <location>
        <begin position="1"/>
        <end position="20"/>
    </location>
</feature>
<dbReference type="FunFam" id="3.30.200.20:FF:000003">
    <property type="entry name" value="Non-specific serine/threonine protein kinase"/>
    <property type="match status" value="1"/>
</dbReference>
<comment type="similarity">
    <text evidence="8">Belongs to the protein kinase superfamily.</text>
</comment>
<evidence type="ECO:0000256" key="5">
    <source>
        <dbReference type="ARBA" id="ARBA00022777"/>
    </source>
</evidence>
<dbReference type="InterPro" id="IPR000719">
    <property type="entry name" value="Prot_kinase_dom"/>
</dbReference>